<dbReference type="EMBL" id="VIEB01001123">
    <property type="protein sequence ID" value="TQD75165.1"/>
    <property type="molecule type" value="Genomic_DNA"/>
</dbReference>
<dbReference type="Proteomes" id="UP000315295">
    <property type="component" value="Unassembled WGS sequence"/>
</dbReference>
<comment type="caution">
    <text evidence="1">The sequence shown here is derived from an EMBL/GenBank/DDBJ whole genome shotgun (WGS) entry which is preliminary data.</text>
</comment>
<reference evidence="1 2" key="1">
    <citation type="journal article" date="2019" name="G3 (Bethesda)">
        <title>Sequencing of a Wild Apple (Malus baccata) Genome Unravels the Differences Between Cultivated and Wild Apple Species Regarding Disease Resistance and Cold Tolerance.</title>
        <authorList>
            <person name="Chen X."/>
        </authorList>
    </citation>
    <scope>NUCLEOTIDE SEQUENCE [LARGE SCALE GENOMIC DNA]</scope>
    <source>
        <strain evidence="2">cv. Shandingzi</strain>
        <tissue evidence="1">Leaves</tissue>
    </source>
</reference>
<dbReference type="AlphaFoldDB" id="A0A540KLQ4"/>
<sequence>MLEESFLLAVGTKLGHVISQMSREVAEKYMMPTSLRGLNCSSFSGLPLVLRAQTCSLCDFIILCSVILLNWHFLH</sequence>
<name>A0A540KLQ4_MALBA</name>
<proteinExistence type="predicted"/>
<accession>A0A540KLQ4</accession>
<protein>
    <submittedName>
        <fullName evidence="1">Uncharacterized protein</fullName>
    </submittedName>
</protein>
<evidence type="ECO:0000313" key="2">
    <source>
        <dbReference type="Proteomes" id="UP000315295"/>
    </source>
</evidence>
<gene>
    <name evidence="1" type="ORF">C1H46_039305</name>
</gene>
<evidence type="ECO:0000313" key="1">
    <source>
        <dbReference type="EMBL" id="TQD75165.1"/>
    </source>
</evidence>
<keyword evidence="2" id="KW-1185">Reference proteome</keyword>
<organism evidence="1 2">
    <name type="scientific">Malus baccata</name>
    <name type="common">Siberian crab apple</name>
    <name type="synonym">Pyrus baccata</name>
    <dbReference type="NCBI Taxonomy" id="106549"/>
    <lineage>
        <taxon>Eukaryota</taxon>
        <taxon>Viridiplantae</taxon>
        <taxon>Streptophyta</taxon>
        <taxon>Embryophyta</taxon>
        <taxon>Tracheophyta</taxon>
        <taxon>Spermatophyta</taxon>
        <taxon>Magnoliopsida</taxon>
        <taxon>eudicotyledons</taxon>
        <taxon>Gunneridae</taxon>
        <taxon>Pentapetalae</taxon>
        <taxon>rosids</taxon>
        <taxon>fabids</taxon>
        <taxon>Rosales</taxon>
        <taxon>Rosaceae</taxon>
        <taxon>Amygdaloideae</taxon>
        <taxon>Maleae</taxon>
        <taxon>Malus</taxon>
    </lineage>
</organism>